<evidence type="ECO:0000256" key="1">
    <source>
        <dbReference type="ARBA" id="ARBA00004567"/>
    </source>
</evidence>
<accession>A0A2P6TBU4</accession>
<dbReference type="GO" id="GO:0008139">
    <property type="term" value="F:nuclear localization sequence binding"/>
    <property type="evidence" value="ECO:0007669"/>
    <property type="project" value="InterPro"/>
</dbReference>
<dbReference type="EMBL" id="LHPG02000026">
    <property type="protein sequence ID" value="PRW18350.1"/>
    <property type="molecule type" value="Genomic_DNA"/>
</dbReference>
<feature type="compositionally biased region" description="Polar residues" evidence="8">
    <location>
        <begin position="195"/>
        <end position="211"/>
    </location>
</feature>
<organism evidence="9 10">
    <name type="scientific">Chlorella sorokiniana</name>
    <name type="common">Freshwater green alga</name>
    <dbReference type="NCBI Taxonomy" id="3076"/>
    <lineage>
        <taxon>Eukaryota</taxon>
        <taxon>Viridiplantae</taxon>
        <taxon>Chlorophyta</taxon>
        <taxon>core chlorophytes</taxon>
        <taxon>Trebouxiophyceae</taxon>
        <taxon>Chlorellales</taxon>
        <taxon>Chlorellaceae</taxon>
        <taxon>Chlorella clade</taxon>
        <taxon>Chlorella</taxon>
    </lineage>
</organism>
<evidence type="ECO:0000256" key="3">
    <source>
        <dbReference type="ARBA" id="ARBA00022816"/>
    </source>
</evidence>
<evidence type="ECO:0000313" key="9">
    <source>
        <dbReference type="EMBL" id="PRW18350.1"/>
    </source>
</evidence>
<dbReference type="InterPro" id="IPR024882">
    <property type="entry name" value="NUP58/p45/49"/>
</dbReference>
<proteinExistence type="predicted"/>
<feature type="region of interest" description="Disordered" evidence="8">
    <location>
        <begin position="371"/>
        <end position="475"/>
    </location>
</feature>
<reference evidence="9 10" key="1">
    <citation type="journal article" date="2018" name="Plant J.">
        <title>Genome sequences of Chlorella sorokiniana UTEX 1602 and Micractinium conductrix SAG 241.80: implications to maltose excretion by a green alga.</title>
        <authorList>
            <person name="Arriola M.B."/>
            <person name="Velmurugan N."/>
            <person name="Zhang Y."/>
            <person name="Plunkett M.H."/>
            <person name="Hondzo H."/>
            <person name="Barney B.M."/>
        </authorList>
    </citation>
    <scope>NUCLEOTIDE SEQUENCE [LARGE SCALE GENOMIC DNA]</scope>
    <source>
        <strain evidence="10">UTEX 1602</strain>
    </source>
</reference>
<dbReference type="OrthoDB" id="514035at2759"/>
<comment type="subcellular location">
    <subcellularLocation>
        <location evidence="1">Nucleus</location>
        <location evidence="1">Nuclear pore complex</location>
    </subcellularLocation>
</comment>
<feature type="compositionally biased region" description="Low complexity" evidence="8">
    <location>
        <begin position="391"/>
        <end position="416"/>
    </location>
</feature>
<evidence type="ECO:0000256" key="5">
    <source>
        <dbReference type="ARBA" id="ARBA00023010"/>
    </source>
</evidence>
<keyword evidence="10" id="KW-1185">Reference proteome</keyword>
<keyword evidence="2" id="KW-0813">Transport</keyword>
<dbReference type="GO" id="GO:0015031">
    <property type="term" value="P:protein transport"/>
    <property type="evidence" value="ECO:0007669"/>
    <property type="project" value="UniProtKB-KW"/>
</dbReference>
<dbReference type="InterPro" id="IPR025574">
    <property type="entry name" value="Nucleoporin_FG_rpt"/>
</dbReference>
<keyword evidence="5" id="KW-0811">Translocation</keyword>
<evidence type="ECO:0000313" key="10">
    <source>
        <dbReference type="Proteomes" id="UP000239899"/>
    </source>
</evidence>
<dbReference type="Proteomes" id="UP000239899">
    <property type="component" value="Unassembled WGS sequence"/>
</dbReference>
<protein>
    <submittedName>
        <fullName evidence="9">Nuclear pore complex NUP58</fullName>
    </submittedName>
</protein>
<evidence type="ECO:0000256" key="8">
    <source>
        <dbReference type="SAM" id="MobiDB-lite"/>
    </source>
</evidence>
<dbReference type="Pfam" id="PF13634">
    <property type="entry name" value="Nucleoporin_FG"/>
    <property type="match status" value="2"/>
</dbReference>
<name>A0A2P6TBU4_CHLSO</name>
<evidence type="ECO:0000256" key="4">
    <source>
        <dbReference type="ARBA" id="ARBA00022927"/>
    </source>
</evidence>
<dbReference type="PANTHER" id="PTHR13437">
    <property type="entry name" value="NUCLEOPORIN P58/P45 NUCLEOPORIN-LIKE PROTEIN 1"/>
    <property type="match status" value="1"/>
</dbReference>
<feature type="compositionally biased region" description="Basic and acidic residues" evidence="8">
    <location>
        <begin position="379"/>
        <end position="390"/>
    </location>
</feature>
<dbReference type="GO" id="GO:0051028">
    <property type="term" value="P:mRNA transport"/>
    <property type="evidence" value="ECO:0007669"/>
    <property type="project" value="UniProtKB-KW"/>
</dbReference>
<keyword evidence="7" id="KW-0539">Nucleus</keyword>
<dbReference type="GO" id="GO:0017056">
    <property type="term" value="F:structural constituent of nuclear pore"/>
    <property type="evidence" value="ECO:0007669"/>
    <property type="project" value="InterPro"/>
</dbReference>
<keyword evidence="4" id="KW-0653">Protein transport</keyword>
<dbReference type="STRING" id="3076.A0A2P6TBU4"/>
<feature type="region of interest" description="Disordered" evidence="8">
    <location>
        <begin position="189"/>
        <end position="211"/>
    </location>
</feature>
<feature type="compositionally biased region" description="Low complexity" evidence="8">
    <location>
        <begin position="423"/>
        <end position="438"/>
    </location>
</feature>
<keyword evidence="3" id="KW-0509">mRNA transport</keyword>
<dbReference type="GO" id="GO:0005643">
    <property type="term" value="C:nuclear pore"/>
    <property type="evidence" value="ECO:0007669"/>
    <property type="project" value="UniProtKB-SubCell"/>
</dbReference>
<dbReference type="PANTHER" id="PTHR13437:SF2">
    <property type="entry name" value="NUCLEOPORIN P58_P45"/>
    <property type="match status" value="1"/>
</dbReference>
<keyword evidence="6" id="KW-0906">Nuclear pore complex</keyword>
<dbReference type="AlphaFoldDB" id="A0A2P6TBU4"/>
<sequence length="475" mass="48040">MFSFGSAPVGGASTPAFGAASTPSLFGAASSAAAGFGAAVPAFGASPSPFMSTPAFGASSASLFGAASTPSLFGAQPAPSASLFGAASTPSLFGAASTPSLFGAQPASAPSLFGAASAGALTTFGAAPAPSLFGGQPAAGQQVTALATKDGRPITHGSKWDDLSPQTQQYLTELEKVVVQYREDCRQLDSDPRLASSSGAKEQQEAMQGQARSLSQSISALGSAVKADVEQVAALREAVLYLVRSTETALHTFKRSYAWREAAKASAPLASQDVAGPPVLPSTFLREAVAGFLDRLRAHQAAVAELEAVLVASGAAGAQRRGGGHDGLQALQTALTNVHDLLIHTAAKLQVMDDRVGGVREAYLSRQRALGDGSDPFLEEARRQQKRADAQPRSPAAQAAALQAAQQQHGAQPMPAGHAPAMFGASPLAAGAPAASPGGLFGTVAPSPGGAFGTPLFGQQQRTTPSSRKPSSRRR</sequence>
<evidence type="ECO:0000256" key="2">
    <source>
        <dbReference type="ARBA" id="ARBA00022448"/>
    </source>
</evidence>
<dbReference type="Gene3D" id="6.10.140.1350">
    <property type="match status" value="1"/>
</dbReference>
<evidence type="ECO:0000256" key="6">
    <source>
        <dbReference type="ARBA" id="ARBA00023132"/>
    </source>
</evidence>
<evidence type="ECO:0000256" key="7">
    <source>
        <dbReference type="ARBA" id="ARBA00023242"/>
    </source>
</evidence>
<gene>
    <name evidence="9" type="ORF">C2E21_9319</name>
</gene>
<comment type="caution">
    <text evidence="9">The sequence shown here is derived from an EMBL/GenBank/DDBJ whole genome shotgun (WGS) entry which is preliminary data.</text>
</comment>